<feature type="compositionally biased region" description="Polar residues" evidence="1">
    <location>
        <begin position="36"/>
        <end position="45"/>
    </location>
</feature>
<accession>A0A6A3MUZ5</accession>
<dbReference type="EMBL" id="QXFU01000363">
    <property type="protein sequence ID" value="KAE9035514.1"/>
    <property type="molecule type" value="Genomic_DNA"/>
</dbReference>
<name>A0A6A3MUZ5_9STRA</name>
<reference evidence="2 3" key="1">
    <citation type="submission" date="2018-09" db="EMBL/GenBank/DDBJ databases">
        <title>Genomic investigation of the strawberry pathogen Phytophthora fragariae indicates pathogenicity is determined by transcriptional variation in three key races.</title>
        <authorList>
            <person name="Adams T.M."/>
            <person name="Armitage A.D."/>
            <person name="Sobczyk M.K."/>
            <person name="Bates H.J."/>
            <person name="Dunwell J.M."/>
            <person name="Nellist C.F."/>
            <person name="Harrison R.J."/>
        </authorList>
    </citation>
    <scope>NUCLEOTIDE SEQUENCE [LARGE SCALE GENOMIC DNA]</scope>
    <source>
        <strain evidence="2 3">SCRP324</strain>
    </source>
</reference>
<organism evidence="2 3">
    <name type="scientific">Phytophthora rubi</name>
    <dbReference type="NCBI Taxonomy" id="129364"/>
    <lineage>
        <taxon>Eukaryota</taxon>
        <taxon>Sar</taxon>
        <taxon>Stramenopiles</taxon>
        <taxon>Oomycota</taxon>
        <taxon>Peronosporomycetes</taxon>
        <taxon>Peronosporales</taxon>
        <taxon>Peronosporaceae</taxon>
        <taxon>Phytophthora</taxon>
    </lineage>
</organism>
<proteinExistence type="predicted"/>
<feature type="region of interest" description="Disordered" evidence="1">
    <location>
        <begin position="1"/>
        <end position="71"/>
    </location>
</feature>
<comment type="caution">
    <text evidence="2">The sequence shown here is derived from an EMBL/GenBank/DDBJ whole genome shotgun (WGS) entry which is preliminary data.</text>
</comment>
<protein>
    <submittedName>
        <fullName evidence="2">Uncharacterized protein</fullName>
    </submittedName>
</protein>
<gene>
    <name evidence="2" type="ORF">PR002_g7544</name>
</gene>
<evidence type="ECO:0000313" key="2">
    <source>
        <dbReference type="EMBL" id="KAE9035514.1"/>
    </source>
</evidence>
<evidence type="ECO:0000313" key="3">
    <source>
        <dbReference type="Proteomes" id="UP000435112"/>
    </source>
</evidence>
<evidence type="ECO:0000256" key="1">
    <source>
        <dbReference type="SAM" id="MobiDB-lite"/>
    </source>
</evidence>
<dbReference type="Proteomes" id="UP000435112">
    <property type="component" value="Unassembled WGS sequence"/>
</dbReference>
<dbReference type="AlphaFoldDB" id="A0A6A3MUZ5"/>
<sequence>MIFRGSGSGYRYLNPESPRAFPSLSFHNQRPRQDPHSSSPQQYNALQEERKAYSRSSDTYYQTHKEKARES</sequence>